<accession>H1VYD4</accession>
<sequence length="67" mass="6855">MADASVGLSVGKGESAWCNPRATVFIMSSLCKPAAVMTTGAEGERRRRRSAKESACPGHAESSKGGG</sequence>
<organism evidence="2 3">
    <name type="scientific">Colletotrichum higginsianum (strain IMI 349063)</name>
    <name type="common">Crucifer anthracnose fungus</name>
    <dbReference type="NCBI Taxonomy" id="759273"/>
    <lineage>
        <taxon>Eukaryota</taxon>
        <taxon>Fungi</taxon>
        <taxon>Dikarya</taxon>
        <taxon>Ascomycota</taxon>
        <taxon>Pezizomycotina</taxon>
        <taxon>Sordariomycetes</taxon>
        <taxon>Hypocreomycetidae</taxon>
        <taxon>Glomerellales</taxon>
        <taxon>Glomerellaceae</taxon>
        <taxon>Colletotrichum</taxon>
        <taxon>Colletotrichum destructivum species complex</taxon>
    </lineage>
</organism>
<name>H1VYD4_COLHI</name>
<evidence type="ECO:0000313" key="2">
    <source>
        <dbReference type="EMBL" id="CCF45246.1"/>
    </source>
</evidence>
<evidence type="ECO:0000313" key="3">
    <source>
        <dbReference type="Proteomes" id="UP000007174"/>
    </source>
</evidence>
<reference evidence="3" key="1">
    <citation type="journal article" date="2012" name="Nat. Genet.">
        <title>Lifestyle transitions in plant pathogenic Colletotrichum fungi deciphered by genome and transcriptome analyses.</title>
        <authorList>
            <person name="O'Connell R.J."/>
            <person name="Thon M.R."/>
            <person name="Hacquard S."/>
            <person name="Amyotte S.G."/>
            <person name="Kleemann J."/>
            <person name="Torres M.F."/>
            <person name="Damm U."/>
            <person name="Buiate E.A."/>
            <person name="Epstein L."/>
            <person name="Alkan N."/>
            <person name="Altmueller J."/>
            <person name="Alvarado-Balderrama L."/>
            <person name="Bauser C.A."/>
            <person name="Becker C."/>
            <person name="Birren B.W."/>
            <person name="Chen Z."/>
            <person name="Choi J."/>
            <person name="Crouch J.A."/>
            <person name="Duvick J.P."/>
            <person name="Farman M.A."/>
            <person name="Gan P."/>
            <person name="Heiman D."/>
            <person name="Henrissat B."/>
            <person name="Howard R.J."/>
            <person name="Kabbage M."/>
            <person name="Koch C."/>
            <person name="Kracher B."/>
            <person name="Kubo Y."/>
            <person name="Law A.D."/>
            <person name="Lebrun M.-H."/>
            <person name="Lee Y.-H."/>
            <person name="Miyara I."/>
            <person name="Moore N."/>
            <person name="Neumann U."/>
            <person name="Nordstroem K."/>
            <person name="Panaccione D.G."/>
            <person name="Panstruga R."/>
            <person name="Place M."/>
            <person name="Proctor R.H."/>
            <person name="Prusky D."/>
            <person name="Rech G."/>
            <person name="Reinhardt R."/>
            <person name="Rollins J.A."/>
            <person name="Rounsley S."/>
            <person name="Schardl C.L."/>
            <person name="Schwartz D.C."/>
            <person name="Shenoy N."/>
            <person name="Shirasu K."/>
            <person name="Sikhakolli U.R."/>
            <person name="Stueber K."/>
            <person name="Sukno S.A."/>
            <person name="Sweigard J.A."/>
            <person name="Takano Y."/>
            <person name="Takahara H."/>
            <person name="Trail F."/>
            <person name="van der Does H.C."/>
            <person name="Voll L.M."/>
            <person name="Will I."/>
            <person name="Young S."/>
            <person name="Zeng Q."/>
            <person name="Zhang J."/>
            <person name="Zhou S."/>
            <person name="Dickman M.B."/>
            <person name="Schulze-Lefert P."/>
            <person name="Ver Loren van Themaat E."/>
            <person name="Ma L.-J."/>
            <person name="Vaillancourt L.J."/>
        </authorList>
    </citation>
    <scope>NUCLEOTIDE SEQUENCE [LARGE SCALE GENOMIC DNA]</scope>
    <source>
        <strain evidence="3">IMI 349063</strain>
    </source>
</reference>
<dbReference type="EMBL" id="CACQ02007564">
    <property type="protein sequence ID" value="CCF45246.1"/>
    <property type="molecule type" value="Genomic_DNA"/>
</dbReference>
<dbReference type="AlphaFoldDB" id="H1VYD4"/>
<evidence type="ECO:0000256" key="1">
    <source>
        <dbReference type="SAM" id="MobiDB-lite"/>
    </source>
</evidence>
<feature type="region of interest" description="Disordered" evidence="1">
    <location>
        <begin position="39"/>
        <end position="67"/>
    </location>
</feature>
<proteinExistence type="predicted"/>
<dbReference type="Proteomes" id="UP000007174">
    <property type="component" value="Unassembled WGS sequence"/>
</dbReference>
<gene>
    <name evidence="2" type="ORF">CH063_14392</name>
</gene>
<protein>
    <submittedName>
        <fullName evidence="2">Uncharacterized protein</fullName>
    </submittedName>
</protein>
<dbReference type="HOGENOM" id="CLU_2812210_0_0_1"/>